<evidence type="ECO:0000313" key="2">
    <source>
        <dbReference type="EMBL" id="PJZ66143.1"/>
    </source>
</evidence>
<dbReference type="Proteomes" id="UP000231912">
    <property type="component" value="Unassembled WGS sequence"/>
</dbReference>
<dbReference type="Gene3D" id="3.40.50.720">
    <property type="entry name" value="NAD(P)-binding Rossmann-like Domain"/>
    <property type="match status" value="1"/>
</dbReference>
<protein>
    <submittedName>
        <fullName evidence="2">Saccharopine dehydrogenase</fullName>
    </submittedName>
</protein>
<proteinExistence type="predicted"/>
<evidence type="ECO:0000313" key="3">
    <source>
        <dbReference type="Proteomes" id="UP000231912"/>
    </source>
</evidence>
<comment type="caution">
    <text evidence="2">The sequence shown here is derived from an EMBL/GenBank/DDBJ whole genome shotgun (WGS) entry which is preliminary data.</text>
</comment>
<dbReference type="InterPro" id="IPR005097">
    <property type="entry name" value="Sacchrp_dh_NADP-bd"/>
</dbReference>
<dbReference type="PANTHER" id="PTHR43781">
    <property type="entry name" value="SACCHAROPINE DEHYDROGENASE"/>
    <property type="match status" value="1"/>
</dbReference>
<dbReference type="InterPro" id="IPR036291">
    <property type="entry name" value="NAD(P)-bd_dom_sf"/>
</dbReference>
<evidence type="ECO:0000259" key="1">
    <source>
        <dbReference type="Pfam" id="PF03435"/>
    </source>
</evidence>
<dbReference type="SUPFAM" id="SSF51735">
    <property type="entry name" value="NAD(P)-binding Rossmann-fold domains"/>
    <property type="match status" value="1"/>
</dbReference>
<reference evidence="2 3" key="1">
    <citation type="submission" date="2017-07" db="EMBL/GenBank/DDBJ databases">
        <title>Leptospira spp. isolated from tropical soils.</title>
        <authorList>
            <person name="Thibeaux R."/>
            <person name="Iraola G."/>
            <person name="Ferres I."/>
            <person name="Bierque E."/>
            <person name="Girault D."/>
            <person name="Soupe-Gilbert M.-E."/>
            <person name="Picardeau M."/>
            <person name="Goarant C."/>
        </authorList>
    </citation>
    <scope>NUCLEOTIDE SEQUENCE [LARGE SCALE GENOMIC DNA]</scope>
    <source>
        <strain evidence="2 3">FH2-C-A2</strain>
    </source>
</reference>
<dbReference type="Pfam" id="PF03435">
    <property type="entry name" value="Sacchrp_dh_NADP"/>
    <property type="match status" value="1"/>
</dbReference>
<sequence>MANSKWMIYGANGYTGELIARRAVSRGLKPVLAGRNSDKISELAKELRLEYLVFDLSHPEEVARNIRGFRLVLHCAGPFILTSLPMARACISQKVHYLDITGEIPVYESLQSLDSQAVEAGVLLLPGVGFDIVPTDCLASSLKKTLPTSRSLELAFVGLSEVSPGTMKSALAQLPYGSKIRRDGKMIGVPHLSRSRVLQIGGRSYQVYGIPWGDVFTAYISTGIPNIDVYTDIPAGQVRALRYMQPILSLLKFSWILKGLQALVGKTIQGPGEGVRNSVKTQVWGEVKNSLGKTVTRILECKEGYEFTVESSLAAVSKVLSGKGGKGFQTPSLAFGPEFVLEIPGSKWTTISSDASELAKKN</sequence>
<gene>
    <name evidence="2" type="ORF">CH371_07570</name>
</gene>
<feature type="domain" description="Saccharopine dehydrogenase NADP binding" evidence="1">
    <location>
        <begin position="7"/>
        <end position="124"/>
    </location>
</feature>
<organism evidence="2 3">
    <name type="scientific">Leptospira wolffii</name>
    <dbReference type="NCBI Taxonomy" id="409998"/>
    <lineage>
        <taxon>Bacteria</taxon>
        <taxon>Pseudomonadati</taxon>
        <taxon>Spirochaetota</taxon>
        <taxon>Spirochaetia</taxon>
        <taxon>Leptospirales</taxon>
        <taxon>Leptospiraceae</taxon>
        <taxon>Leptospira</taxon>
    </lineage>
</organism>
<dbReference type="EMBL" id="NPDT01000002">
    <property type="protein sequence ID" value="PJZ66143.1"/>
    <property type="molecule type" value="Genomic_DNA"/>
</dbReference>
<dbReference type="RefSeq" id="WP_100758400.1">
    <property type="nucleotide sequence ID" value="NZ_NPDT01000002.1"/>
</dbReference>
<accession>A0A2M9ZCJ3</accession>
<dbReference type="PANTHER" id="PTHR43781:SF1">
    <property type="entry name" value="SACCHAROPINE DEHYDROGENASE"/>
    <property type="match status" value="1"/>
</dbReference>
<name>A0A2M9ZCJ3_9LEPT</name>
<dbReference type="AlphaFoldDB" id="A0A2M9ZCJ3"/>